<name>A0ABW5NPK4_9FLAO</name>
<dbReference type="Pfam" id="PF09832">
    <property type="entry name" value="DUF2059"/>
    <property type="match status" value="1"/>
</dbReference>
<feature type="chain" id="PRO_5047502744" evidence="1">
    <location>
        <begin position="20"/>
        <end position="133"/>
    </location>
</feature>
<feature type="domain" description="DUF2059" evidence="2">
    <location>
        <begin position="68"/>
        <end position="125"/>
    </location>
</feature>
<proteinExistence type="predicted"/>
<organism evidence="3 4">
    <name type="scientific">Flavobacterium suzhouense</name>
    <dbReference type="NCBI Taxonomy" id="1529638"/>
    <lineage>
        <taxon>Bacteria</taxon>
        <taxon>Pseudomonadati</taxon>
        <taxon>Bacteroidota</taxon>
        <taxon>Flavobacteriia</taxon>
        <taxon>Flavobacteriales</taxon>
        <taxon>Flavobacteriaceae</taxon>
        <taxon>Flavobacterium</taxon>
    </lineage>
</organism>
<sequence length="133" mass="15216">MKKLFLTLIVLFAAQVTFAQDAFKQDIVKYLNLSGQRKTFELLVKDLSSQIPVEKQADFKKDLNASLDDLMNKMADIYMTEFTHEDIKAVIKFYESPVGKKLTDKSAVLYETGNAVGQEWGMGLQTMLMKYMQ</sequence>
<comment type="caution">
    <text evidence="3">The sequence shown here is derived from an EMBL/GenBank/DDBJ whole genome shotgun (WGS) entry which is preliminary data.</text>
</comment>
<protein>
    <submittedName>
        <fullName evidence="3">DUF2059 domain-containing protein</fullName>
    </submittedName>
</protein>
<evidence type="ECO:0000259" key="2">
    <source>
        <dbReference type="Pfam" id="PF09832"/>
    </source>
</evidence>
<gene>
    <name evidence="3" type="ORF">ACFSR3_00675</name>
</gene>
<feature type="signal peptide" evidence="1">
    <location>
        <begin position="1"/>
        <end position="19"/>
    </location>
</feature>
<reference evidence="4" key="1">
    <citation type="journal article" date="2019" name="Int. J. Syst. Evol. Microbiol.">
        <title>The Global Catalogue of Microorganisms (GCM) 10K type strain sequencing project: providing services to taxonomists for standard genome sequencing and annotation.</title>
        <authorList>
            <consortium name="The Broad Institute Genomics Platform"/>
            <consortium name="The Broad Institute Genome Sequencing Center for Infectious Disease"/>
            <person name="Wu L."/>
            <person name="Ma J."/>
        </authorList>
    </citation>
    <scope>NUCLEOTIDE SEQUENCE [LARGE SCALE GENOMIC DNA]</scope>
    <source>
        <strain evidence="4">KCTC 42107</strain>
    </source>
</reference>
<evidence type="ECO:0000313" key="4">
    <source>
        <dbReference type="Proteomes" id="UP001597480"/>
    </source>
</evidence>
<keyword evidence="1" id="KW-0732">Signal</keyword>
<accession>A0ABW5NPK4</accession>
<keyword evidence="4" id="KW-1185">Reference proteome</keyword>
<dbReference type="Proteomes" id="UP001597480">
    <property type="component" value="Unassembled WGS sequence"/>
</dbReference>
<dbReference type="RefSeq" id="WP_379819250.1">
    <property type="nucleotide sequence ID" value="NZ_JBHUMD010000001.1"/>
</dbReference>
<evidence type="ECO:0000313" key="3">
    <source>
        <dbReference type="EMBL" id="MFD2600553.1"/>
    </source>
</evidence>
<dbReference type="InterPro" id="IPR018637">
    <property type="entry name" value="DUF2059"/>
</dbReference>
<dbReference type="EMBL" id="JBHUMD010000001">
    <property type="protein sequence ID" value="MFD2600553.1"/>
    <property type="molecule type" value="Genomic_DNA"/>
</dbReference>
<evidence type="ECO:0000256" key="1">
    <source>
        <dbReference type="SAM" id="SignalP"/>
    </source>
</evidence>